<evidence type="ECO:0000256" key="1">
    <source>
        <dbReference type="SAM" id="MobiDB-lite"/>
    </source>
</evidence>
<protein>
    <submittedName>
        <fullName evidence="4">Uncharacterized protein</fullName>
    </submittedName>
</protein>
<feature type="signal peptide" evidence="3">
    <location>
        <begin position="1"/>
        <end position="23"/>
    </location>
</feature>
<feature type="compositionally biased region" description="Basic and acidic residues" evidence="1">
    <location>
        <begin position="52"/>
        <end position="100"/>
    </location>
</feature>
<evidence type="ECO:0000313" key="4">
    <source>
        <dbReference type="EMBL" id="KGF04806.1"/>
    </source>
</evidence>
<reference evidence="4 5" key="1">
    <citation type="submission" date="2014-07" db="EMBL/GenBank/DDBJ databases">
        <authorList>
            <person name="McCorrison J."/>
            <person name="Sanka R."/>
            <person name="Torralba M."/>
            <person name="Gillis M."/>
            <person name="Haft D.H."/>
            <person name="Methe B."/>
            <person name="Sutton G."/>
            <person name="Nelson K.E."/>
        </authorList>
    </citation>
    <scope>NUCLEOTIDE SEQUENCE [LARGE SCALE GENOMIC DNA]</scope>
    <source>
        <strain evidence="4 5">S7-1-13</strain>
    </source>
</reference>
<evidence type="ECO:0000313" key="5">
    <source>
        <dbReference type="Proteomes" id="UP000029579"/>
    </source>
</evidence>
<gene>
    <name evidence="4" type="ORF">HMPREF1630_03085</name>
</gene>
<feature type="region of interest" description="Disordered" evidence="1">
    <location>
        <begin position="179"/>
        <end position="212"/>
    </location>
</feature>
<name>A0A095X573_9FIRM</name>
<sequence>MQKNIKILLISFFTFILPLTSFASNDQQGKDGPNQKAGEKIIITESVAPVSKPEENPKDSAKKEENKADAKPDPNKKDDVKPADNKKEDSAYKDRREAPVDPKAQAPDKAQNPDMERIEKVVDDLVSKLDKNSNLSKALAEMQTSISTDNKASVKVKDVSKKTEQVLKDYNKKIQAATTEQQRKKLENEAADKIKSISENRPSSIDQEKLDEDIPEKKKKILLEVKPDREEDDADDRSQILALNPIDGEDEEVFFLENPIIIIALIFIISLIVVIGIVIRNNEKRDKRRKKK</sequence>
<dbReference type="Proteomes" id="UP000029579">
    <property type="component" value="Unassembled WGS sequence"/>
</dbReference>
<feature type="chain" id="PRO_5001920873" evidence="3">
    <location>
        <begin position="24"/>
        <end position="292"/>
    </location>
</feature>
<dbReference type="RefSeq" id="WP_037326913.1">
    <property type="nucleotide sequence ID" value="NZ_JRMW01000025.1"/>
</dbReference>
<keyword evidence="3" id="KW-0732">Signal</keyword>
<organism evidence="4 5">
    <name type="scientific">Anaerococcus lactolyticus S7-1-13</name>
    <dbReference type="NCBI Taxonomy" id="1284686"/>
    <lineage>
        <taxon>Bacteria</taxon>
        <taxon>Bacillati</taxon>
        <taxon>Bacillota</taxon>
        <taxon>Tissierellia</taxon>
        <taxon>Tissierellales</taxon>
        <taxon>Peptoniphilaceae</taxon>
        <taxon>Anaerococcus</taxon>
    </lineage>
</organism>
<keyword evidence="2" id="KW-0812">Transmembrane</keyword>
<evidence type="ECO:0000256" key="2">
    <source>
        <dbReference type="SAM" id="Phobius"/>
    </source>
</evidence>
<evidence type="ECO:0000256" key="3">
    <source>
        <dbReference type="SAM" id="SignalP"/>
    </source>
</evidence>
<comment type="caution">
    <text evidence="4">The sequence shown here is derived from an EMBL/GenBank/DDBJ whole genome shotgun (WGS) entry which is preliminary data.</text>
</comment>
<feature type="compositionally biased region" description="Basic and acidic residues" evidence="1">
    <location>
        <begin position="181"/>
        <end position="198"/>
    </location>
</feature>
<proteinExistence type="predicted"/>
<feature type="region of interest" description="Disordered" evidence="1">
    <location>
        <begin position="24"/>
        <end position="121"/>
    </location>
</feature>
<keyword evidence="2" id="KW-1133">Transmembrane helix</keyword>
<keyword evidence="2" id="KW-0472">Membrane</keyword>
<dbReference type="AlphaFoldDB" id="A0A095X573"/>
<feature type="transmembrane region" description="Helical" evidence="2">
    <location>
        <begin position="260"/>
        <end position="279"/>
    </location>
</feature>
<dbReference type="EMBL" id="JRMW01000025">
    <property type="protein sequence ID" value="KGF04806.1"/>
    <property type="molecule type" value="Genomic_DNA"/>
</dbReference>
<accession>A0A095X573</accession>